<dbReference type="SMART" id="SM00409">
    <property type="entry name" value="IG"/>
    <property type="match status" value="1"/>
</dbReference>
<comment type="caution">
    <text evidence="4">The sequence shown here is derived from an EMBL/GenBank/DDBJ whole genome shotgun (WGS) entry which is preliminary data.</text>
</comment>
<dbReference type="GO" id="GO:0009897">
    <property type="term" value="C:external side of plasma membrane"/>
    <property type="evidence" value="ECO:0007669"/>
    <property type="project" value="TreeGrafter"/>
</dbReference>
<keyword evidence="1" id="KW-1133">Transmembrane helix</keyword>
<evidence type="ECO:0000259" key="3">
    <source>
        <dbReference type="SMART" id="SM00409"/>
    </source>
</evidence>
<protein>
    <recommendedName>
        <fullName evidence="3">Immunoglobulin domain-containing protein</fullName>
    </recommendedName>
</protein>
<dbReference type="Proteomes" id="UP001488805">
    <property type="component" value="Unassembled WGS sequence"/>
</dbReference>
<organism evidence="4 5">
    <name type="scientific">Zoarces viviparus</name>
    <name type="common">Viviparous eelpout</name>
    <name type="synonym">Blennius viviparus</name>
    <dbReference type="NCBI Taxonomy" id="48416"/>
    <lineage>
        <taxon>Eukaryota</taxon>
        <taxon>Metazoa</taxon>
        <taxon>Chordata</taxon>
        <taxon>Craniata</taxon>
        <taxon>Vertebrata</taxon>
        <taxon>Euteleostomi</taxon>
        <taxon>Actinopterygii</taxon>
        <taxon>Neopterygii</taxon>
        <taxon>Teleostei</taxon>
        <taxon>Neoteleostei</taxon>
        <taxon>Acanthomorphata</taxon>
        <taxon>Eupercaria</taxon>
        <taxon>Perciformes</taxon>
        <taxon>Cottioidei</taxon>
        <taxon>Zoarcales</taxon>
        <taxon>Zoarcidae</taxon>
        <taxon>Zoarcinae</taxon>
        <taxon>Zoarces</taxon>
    </lineage>
</organism>
<reference evidence="4 5" key="1">
    <citation type="journal article" date="2024" name="Genome Biol. Evol.">
        <title>Chromosome-level genome assembly of the viviparous eelpout Zoarces viviparus.</title>
        <authorList>
            <person name="Fuhrmann N."/>
            <person name="Brasseur M.V."/>
            <person name="Bakowski C.E."/>
            <person name="Podsiadlowski L."/>
            <person name="Prost S."/>
            <person name="Krehenwinkel H."/>
            <person name="Mayer C."/>
        </authorList>
    </citation>
    <scope>NUCLEOTIDE SEQUENCE [LARGE SCALE GENOMIC DNA]</scope>
    <source>
        <strain evidence="4">NO-MEL_2022_Ind0_liver</strain>
    </source>
</reference>
<keyword evidence="1" id="KW-0812">Transmembrane</keyword>
<dbReference type="EMBL" id="JBCEZU010000329">
    <property type="protein sequence ID" value="KAK9521339.1"/>
    <property type="molecule type" value="Genomic_DNA"/>
</dbReference>
<feature type="signal peptide" evidence="2">
    <location>
        <begin position="1"/>
        <end position="23"/>
    </location>
</feature>
<dbReference type="PANTHER" id="PTHR11422">
    <property type="entry name" value="T-CELL SURFACE GLYCOPROTEIN CD4"/>
    <property type="match status" value="1"/>
</dbReference>
<dbReference type="InterPro" id="IPR003599">
    <property type="entry name" value="Ig_sub"/>
</dbReference>
<sequence length="290" mass="31726">MTSRENQMRVLLLASLLLTVVRCSKDAVLLYSTVGGDALLPCFSPASLNCSSISWTFYRGGERYTEEVSGGRVREDSDKSSRLSVAPNCSLALRDLVADDAGSYVCLQHGQSITAVYVSVLAFTSPSTVTELQPGGRLALSCTLFTYYDAVLCGRPSTAFNLSWAAEDGAVLRNDTRHELIFNTSCHITLVTELKREDNNRKWRCQVRDRENSRAAFQDFTSAFLFQNPPAAQTPPPSSSSDGPVQLPISHIVLCVALPVMVLTVGFFTWRGDRKRAKASAAGTKLQEIN</sequence>
<dbReference type="InterPro" id="IPR036179">
    <property type="entry name" value="Ig-like_dom_sf"/>
</dbReference>
<feature type="chain" id="PRO_5043475004" description="Immunoglobulin domain-containing protein" evidence="2">
    <location>
        <begin position="24"/>
        <end position="290"/>
    </location>
</feature>
<evidence type="ECO:0000313" key="5">
    <source>
        <dbReference type="Proteomes" id="UP001488805"/>
    </source>
</evidence>
<feature type="transmembrane region" description="Helical" evidence="1">
    <location>
        <begin position="249"/>
        <end position="270"/>
    </location>
</feature>
<feature type="domain" description="Immunoglobulin" evidence="3">
    <location>
        <begin position="27"/>
        <end position="121"/>
    </location>
</feature>
<gene>
    <name evidence="4" type="ORF">VZT92_021156</name>
</gene>
<dbReference type="GO" id="GO:0070374">
    <property type="term" value="P:positive regulation of ERK1 and ERK2 cascade"/>
    <property type="evidence" value="ECO:0007669"/>
    <property type="project" value="TreeGrafter"/>
</dbReference>
<evidence type="ECO:0000256" key="1">
    <source>
        <dbReference type="SAM" id="Phobius"/>
    </source>
</evidence>
<dbReference type="AlphaFoldDB" id="A0AAW1EFL1"/>
<keyword evidence="1" id="KW-0472">Membrane</keyword>
<dbReference type="PANTHER" id="PTHR11422:SF5">
    <property type="entry name" value="DIVERSE IMMUNOGLOBULIN DOMAIN-CONTAINING PROTEIN 1.1 ISOFORM X1-RELATED"/>
    <property type="match status" value="1"/>
</dbReference>
<dbReference type="GO" id="GO:0035723">
    <property type="term" value="P:interleukin-15-mediated signaling pathway"/>
    <property type="evidence" value="ECO:0007669"/>
    <property type="project" value="TreeGrafter"/>
</dbReference>
<proteinExistence type="predicted"/>
<dbReference type="GO" id="GO:1990782">
    <property type="term" value="F:protein tyrosine kinase binding"/>
    <property type="evidence" value="ECO:0007669"/>
    <property type="project" value="TreeGrafter"/>
</dbReference>
<keyword evidence="2" id="KW-0732">Signal</keyword>
<evidence type="ECO:0000256" key="2">
    <source>
        <dbReference type="SAM" id="SignalP"/>
    </source>
</evidence>
<name>A0AAW1EFL1_ZOAVI</name>
<dbReference type="GO" id="GO:0042289">
    <property type="term" value="F:MHC class II protein binding"/>
    <property type="evidence" value="ECO:0007669"/>
    <property type="project" value="TreeGrafter"/>
</dbReference>
<dbReference type="SUPFAM" id="SSF48726">
    <property type="entry name" value="Immunoglobulin"/>
    <property type="match status" value="1"/>
</dbReference>
<dbReference type="GO" id="GO:0045121">
    <property type="term" value="C:membrane raft"/>
    <property type="evidence" value="ECO:0007669"/>
    <property type="project" value="TreeGrafter"/>
</dbReference>
<keyword evidence="5" id="KW-1185">Reference proteome</keyword>
<dbReference type="InterPro" id="IPR013783">
    <property type="entry name" value="Ig-like_fold"/>
</dbReference>
<accession>A0AAW1EFL1</accession>
<dbReference type="Gene3D" id="2.60.40.10">
    <property type="entry name" value="Immunoglobulins"/>
    <property type="match status" value="1"/>
</dbReference>
<dbReference type="GO" id="GO:0042110">
    <property type="term" value="P:T cell activation"/>
    <property type="evidence" value="ECO:0007669"/>
    <property type="project" value="TreeGrafter"/>
</dbReference>
<evidence type="ECO:0000313" key="4">
    <source>
        <dbReference type="EMBL" id="KAK9521339.1"/>
    </source>
</evidence>